<comment type="caution">
    <text evidence="1">The sequence shown here is derived from an EMBL/GenBank/DDBJ whole genome shotgun (WGS) entry which is preliminary data.</text>
</comment>
<organism evidence="1 2">
    <name type="scientific">Roseicella aquatilis</name>
    <dbReference type="NCBI Taxonomy" id="2527868"/>
    <lineage>
        <taxon>Bacteria</taxon>
        <taxon>Pseudomonadati</taxon>
        <taxon>Pseudomonadota</taxon>
        <taxon>Alphaproteobacteria</taxon>
        <taxon>Acetobacterales</taxon>
        <taxon>Roseomonadaceae</taxon>
        <taxon>Roseicella</taxon>
    </lineage>
</organism>
<name>A0A4R4DCG6_9PROT</name>
<reference evidence="1 2" key="1">
    <citation type="submission" date="2019-03" db="EMBL/GenBank/DDBJ databases">
        <title>Paracraurococcus aquatilis NE82 genome sequence.</title>
        <authorList>
            <person name="Zhao Y."/>
            <person name="Du Z."/>
        </authorList>
    </citation>
    <scope>NUCLEOTIDE SEQUENCE [LARGE SCALE GENOMIC DNA]</scope>
    <source>
        <strain evidence="1 2">NE82</strain>
    </source>
</reference>
<dbReference type="EMBL" id="SKBM01000018">
    <property type="protein sequence ID" value="TCZ57808.1"/>
    <property type="molecule type" value="Genomic_DNA"/>
</dbReference>
<evidence type="ECO:0000313" key="1">
    <source>
        <dbReference type="EMBL" id="TCZ57808.1"/>
    </source>
</evidence>
<gene>
    <name evidence="1" type="ORF">EXY23_17750</name>
</gene>
<dbReference type="AlphaFoldDB" id="A0A4R4DCG6"/>
<dbReference type="Proteomes" id="UP000295023">
    <property type="component" value="Unassembled WGS sequence"/>
</dbReference>
<evidence type="ECO:0000313" key="2">
    <source>
        <dbReference type="Proteomes" id="UP000295023"/>
    </source>
</evidence>
<keyword evidence="2" id="KW-1185">Reference proteome</keyword>
<accession>A0A4R4DCG6</accession>
<sequence>MEPPIADPFGDRGPSVEFVRSLGTDTTSLFRLDGQQDGFRIELLPVRTLAVPSHGIGTQRRQGGEVHLGDLLQNAHRRGSS</sequence>
<protein>
    <submittedName>
        <fullName evidence="1">Uncharacterized protein</fullName>
    </submittedName>
</protein>
<dbReference type="OrthoDB" id="9784149at2"/>
<proteinExistence type="predicted"/>
<dbReference type="RefSeq" id="WP_132292393.1">
    <property type="nucleotide sequence ID" value="NZ_SKBM01000018.1"/>
</dbReference>